<dbReference type="Pfam" id="PF00780">
    <property type="entry name" value="CNH"/>
    <property type="match status" value="1"/>
</dbReference>
<dbReference type="PROSITE" id="PS50219">
    <property type="entry name" value="CNH"/>
    <property type="match status" value="1"/>
</dbReference>
<evidence type="ECO:0000313" key="7">
    <source>
        <dbReference type="WBParaSite" id="DME_0000235401-mRNA-1"/>
    </source>
</evidence>
<dbReference type="SUPFAM" id="SSF111347">
    <property type="entry name" value="Rap/Ran-GAP"/>
    <property type="match status" value="1"/>
</dbReference>
<evidence type="ECO:0000313" key="5">
    <source>
        <dbReference type="Proteomes" id="UP000038040"/>
    </source>
</evidence>
<dbReference type="Proteomes" id="UP000274756">
    <property type="component" value="Unassembled WGS sequence"/>
</dbReference>
<evidence type="ECO:0000259" key="2">
    <source>
        <dbReference type="PROSITE" id="PS50085"/>
    </source>
</evidence>
<dbReference type="Proteomes" id="UP000038040">
    <property type="component" value="Unplaced"/>
</dbReference>
<sequence length="896" mass="102526">MNRLSYRGSIHHNSYYKSIGLINPSQSATKLRGAKQFRLEPFYDLQYDSSTPSISPVIVENPQEETRWYWKYFLGNEHQNFAGIEPSTKLPFFISIMLEDTVCRAILWTSQGPRRLCFPASIGSNKILTAKTILQQFPGLEDYSRSLKEIADIKIQRELVILEDQEGGVNCKFGVIYALNFQTSDTQMLSNEHGDEDFEQFLKILGQRIELQDWGSYRGGLDVTTNSTGRESIYTVFAGHEIMFHVSTMLPYSNENFQQIERKRHVGNDIVNIVFEAGGDPKIINFLPTMMKSHFTHVFAVVKYDKESDCYRLWVFSEESVPVFGPTLSYPNTFHDLQLFREFLLTKLINAEKASLQANAFVEKRRKTLDTLLKDMYIEHLKESTKTFHKVTDIVIKRLLSPMKKEMKDRIDFCKYGELIKLEKMLCGDVSDAVQAPWEPAIISENILSWNVIGSDGWGAKSVVLATEDTGVVYISNGLSVPIIEATAQVMQIAIQEHFGLFLARIDKGKESSLAALTLVDLRIAIQDGNLILKKDFLDHRIPSSKGCHLFGTSDGHGLRLNIVMCISKNLTLLRWAFGPLGRIQVGTDIKNNFTLLKCLHLTEEAVAISVFERSRGCGSVRAVALTRSSLAIADFGNESIEYLDWKIPRSPITGLYGECTAGYDEIILSYQNMTLKIDYFEDGTYNLEETFWSSSLQQFVYRFPFVVGFGTDLIEVRLSINGNLLYSKYMPSVKVLSIKADIIFATEHTENFGDQNCVLNNQLQEKKLQHSSFRKKEKKDAKEREETFTNKKWKLCRISEAALKMEDKERISNNFDILQPQTFRNLRNKSERRPPTCREDEASQKWPNKVMERTKNYGNPLFNDHSMPNSPFIKILNPFSDENPVKSQVDQEKKM</sequence>
<evidence type="ECO:0000313" key="4">
    <source>
        <dbReference type="EMBL" id="VDN56741.1"/>
    </source>
</evidence>
<keyword evidence="1" id="KW-0343">GTPase activation</keyword>
<dbReference type="InterPro" id="IPR035974">
    <property type="entry name" value="Rap/Ran-GAP_sf"/>
</dbReference>
<dbReference type="GO" id="GO:0005096">
    <property type="term" value="F:GTPase activator activity"/>
    <property type="evidence" value="ECO:0007669"/>
    <property type="project" value="UniProtKB-KW"/>
</dbReference>
<keyword evidence="6" id="KW-1185">Reference proteome</keyword>
<evidence type="ECO:0000259" key="3">
    <source>
        <dbReference type="PROSITE" id="PS50219"/>
    </source>
</evidence>
<dbReference type="Pfam" id="PF02145">
    <property type="entry name" value="Rap_GAP"/>
    <property type="match status" value="1"/>
</dbReference>
<reference evidence="4 6" key="2">
    <citation type="submission" date="2018-11" db="EMBL/GenBank/DDBJ databases">
        <authorList>
            <consortium name="Pathogen Informatics"/>
        </authorList>
    </citation>
    <scope>NUCLEOTIDE SEQUENCE [LARGE SCALE GENOMIC DNA]</scope>
</reference>
<dbReference type="PANTHER" id="PTHR15711:SF62">
    <property type="entry name" value="GTPASE-ACTIVATING RAP_RAN-GAP DOMAIN-LIKE PROTEIN 3"/>
    <property type="match status" value="1"/>
</dbReference>
<dbReference type="PANTHER" id="PTHR15711">
    <property type="entry name" value="RAP GTPASE-ACTIVATING PROTEIN"/>
    <property type="match status" value="1"/>
</dbReference>
<dbReference type="InterPro" id="IPR000331">
    <property type="entry name" value="Rap/Ran_GAP_dom"/>
</dbReference>
<dbReference type="EMBL" id="UYYG01001157">
    <property type="protein sequence ID" value="VDN56741.1"/>
    <property type="molecule type" value="Genomic_DNA"/>
</dbReference>
<reference evidence="7" key="1">
    <citation type="submission" date="2016-04" db="UniProtKB">
        <authorList>
            <consortium name="WormBaseParasite"/>
        </authorList>
    </citation>
    <scope>IDENTIFICATION</scope>
</reference>
<dbReference type="AlphaFoldDB" id="A0A158Q3G6"/>
<dbReference type="WBParaSite" id="DME_0000235401-mRNA-1">
    <property type="protein sequence ID" value="DME_0000235401-mRNA-1"/>
    <property type="gene ID" value="DME_0000235401"/>
</dbReference>
<dbReference type="STRING" id="318479.A0A158Q3G6"/>
<dbReference type="OrthoDB" id="5845589at2759"/>
<dbReference type="PROSITE" id="PS50085">
    <property type="entry name" value="RAPGAP"/>
    <property type="match status" value="1"/>
</dbReference>
<proteinExistence type="predicted"/>
<dbReference type="GO" id="GO:0051056">
    <property type="term" value="P:regulation of small GTPase mediated signal transduction"/>
    <property type="evidence" value="ECO:0007669"/>
    <property type="project" value="InterPro"/>
</dbReference>
<protein>
    <submittedName>
        <fullName evidence="7">GTPase-activating Rap/Ran-GAP domain-like protein 3</fullName>
    </submittedName>
</protein>
<evidence type="ECO:0000313" key="6">
    <source>
        <dbReference type="Proteomes" id="UP000274756"/>
    </source>
</evidence>
<evidence type="ECO:0000256" key="1">
    <source>
        <dbReference type="ARBA" id="ARBA00022468"/>
    </source>
</evidence>
<name>A0A158Q3G6_DRAME</name>
<dbReference type="InterPro" id="IPR001180">
    <property type="entry name" value="CNH_dom"/>
</dbReference>
<gene>
    <name evidence="4" type="ORF">DME_LOCUS6714</name>
</gene>
<dbReference type="Gene3D" id="3.40.50.11210">
    <property type="entry name" value="Rap/Ran-GAP"/>
    <property type="match status" value="1"/>
</dbReference>
<dbReference type="InterPro" id="IPR050989">
    <property type="entry name" value="Rap1_Ran_GAP"/>
</dbReference>
<feature type="domain" description="CNH" evidence="3">
    <location>
        <begin position="449"/>
        <end position="744"/>
    </location>
</feature>
<accession>A0A158Q3G6</accession>
<feature type="domain" description="Rap-GAP" evidence="2">
    <location>
        <begin position="159"/>
        <end position="376"/>
    </location>
</feature>
<organism evidence="5 7">
    <name type="scientific">Dracunculus medinensis</name>
    <name type="common">Guinea worm</name>
    <dbReference type="NCBI Taxonomy" id="318479"/>
    <lineage>
        <taxon>Eukaryota</taxon>
        <taxon>Metazoa</taxon>
        <taxon>Ecdysozoa</taxon>
        <taxon>Nematoda</taxon>
        <taxon>Chromadorea</taxon>
        <taxon>Rhabditida</taxon>
        <taxon>Spirurina</taxon>
        <taxon>Dracunculoidea</taxon>
        <taxon>Dracunculidae</taxon>
        <taxon>Dracunculus</taxon>
    </lineage>
</organism>